<reference evidence="3" key="1">
    <citation type="submission" date="2020-01" db="EMBL/GenBank/DDBJ databases">
        <title>Development of genomics and gene disruption for Polysphondylium violaceum indicates a role for the polyketide synthase stlB in stalk morphogenesis.</title>
        <authorList>
            <person name="Narita B."/>
            <person name="Kawabe Y."/>
            <person name="Kin K."/>
            <person name="Saito T."/>
            <person name="Gibbs R."/>
            <person name="Kuspa A."/>
            <person name="Muzny D."/>
            <person name="Queller D."/>
            <person name="Richards S."/>
            <person name="Strassman J."/>
            <person name="Sucgang R."/>
            <person name="Worley K."/>
            <person name="Schaap P."/>
        </authorList>
    </citation>
    <scope>NUCLEOTIDE SEQUENCE</scope>
    <source>
        <strain evidence="3">QSvi11</strain>
    </source>
</reference>
<dbReference type="SUPFAM" id="SSF51735">
    <property type="entry name" value="NAD(P)-binding Rossmann-fold domains"/>
    <property type="match status" value="1"/>
</dbReference>
<dbReference type="Pfam" id="PF16884">
    <property type="entry name" value="ADH_N_2"/>
    <property type="match status" value="1"/>
</dbReference>
<sequence length="347" mass="37957">MVVSSNVNRRIVLASRPNGAPVKENWKLEEVPKPQPKQGEVLLRTIYISLDPYLRGRMTEGPSYVECINIGEVFGGKIAESVYVVEQSNNPNFKVGELVEGSFGWQDYAISDGKDLIKLDGPELNDPVKAIGALGMPGFTAYYGFNEIGQPKKGETVVVAAATGAVGSLVGQFAKAKGCYVVGIAGGDEKCKYAVEKLGFDKCLDHKKGDLKQLLKDACPKGIDIYYENVGGKVFEAVFPLLNVMSRVPLCGLISLYNATSLQNGEINLPGFQITLLKKRIRYEGFIIFDHWSGYDKFKKETRDLVKKGSFVFKEDIVKGLENAPSALMGLLEGKNFGKLVIQVGDI</sequence>
<dbReference type="PANTHER" id="PTHR43205:SF7">
    <property type="entry name" value="PROSTAGLANDIN REDUCTASE 1"/>
    <property type="match status" value="1"/>
</dbReference>
<dbReference type="Gene3D" id="3.90.180.10">
    <property type="entry name" value="Medium-chain alcohol dehydrogenases, catalytic domain"/>
    <property type="match status" value="1"/>
</dbReference>
<accession>A0A8J4PTE9</accession>
<dbReference type="InterPro" id="IPR045010">
    <property type="entry name" value="MDR_fam"/>
</dbReference>
<name>A0A8J4PTE9_9MYCE</name>
<dbReference type="PANTHER" id="PTHR43205">
    <property type="entry name" value="PROSTAGLANDIN REDUCTASE"/>
    <property type="match status" value="1"/>
</dbReference>
<dbReference type="InterPro" id="IPR011032">
    <property type="entry name" value="GroES-like_sf"/>
</dbReference>
<evidence type="ECO:0000313" key="4">
    <source>
        <dbReference type="Proteomes" id="UP000695562"/>
    </source>
</evidence>
<evidence type="ECO:0000256" key="1">
    <source>
        <dbReference type="ARBA" id="ARBA00023002"/>
    </source>
</evidence>
<dbReference type="Proteomes" id="UP000695562">
    <property type="component" value="Unassembled WGS sequence"/>
</dbReference>
<feature type="domain" description="Enoyl reductase (ER)" evidence="2">
    <location>
        <begin position="19"/>
        <end position="342"/>
    </location>
</feature>
<dbReference type="SUPFAM" id="SSF50129">
    <property type="entry name" value="GroES-like"/>
    <property type="match status" value="1"/>
</dbReference>
<dbReference type="SMART" id="SM00829">
    <property type="entry name" value="PKS_ER"/>
    <property type="match status" value="1"/>
</dbReference>
<proteinExistence type="predicted"/>
<dbReference type="GO" id="GO:0016628">
    <property type="term" value="F:oxidoreductase activity, acting on the CH-CH group of donors, NAD or NADP as acceptor"/>
    <property type="evidence" value="ECO:0007669"/>
    <property type="project" value="InterPro"/>
</dbReference>
<organism evidence="3 4">
    <name type="scientific">Polysphondylium violaceum</name>
    <dbReference type="NCBI Taxonomy" id="133409"/>
    <lineage>
        <taxon>Eukaryota</taxon>
        <taxon>Amoebozoa</taxon>
        <taxon>Evosea</taxon>
        <taxon>Eumycetozoa</taxon>
        <taxon>Dictyostelia</taxon>
        <taxon>Dictyosteliales</taxon>
        <taxon>Dictyosteliaceae</taxon>
        <taxon>Polysphondylium</taxon>
    </lineage>
</organism>
<keyword evidence="4" id="KW-1185">Reference proteome</keyword>
<dbReference type="Gene3D" id="3.40.50.720">
    <property type="entry name" value="NAD(P)-binding Rossmann-like Domain"/>
    <property type="match status" value="1"/>
</dbReference>
<dbReference type="Pfam" id="PF00107">
    <property type="entry name" value="ADH_zinc_N"/>
    <property type="match status" value="1"/>
</dbReference>
<comment type="caution">
    <text evidence="3">The sequence shown here is derived from an EMBL/GenBank/DDBJ whole genome shotgun (WGS) entry which is preliminary data.</text>
</comment>
<dbReference type="EMBL" id="AJWJ01000198">
    <property type="protein sequence ID" value="KAF2073538.1"/>
    <property type="molecule type" value="Genomic_DNA"/>
</dbReference>
<dbReference type="FunFam" id="3.40.50.720:FF:000121">
    <property type="entry name" value="Prostaglandin reductase 2"/>
    <property type="match status" value="1"/>
</dbReference>
<gene>
    <name evidence="3" type="ORF">CYY_005157</name>
</gene>
<evidence type="ECO:0000313" key="3">
    <source>
        <dbReference type="EMBL" id="KAF2073538.1"/>
    </source>
</evidence>
<dbReference type="AlphaFoldDB" id="A0A8J4PTE9"/>
<dbReference type="InterPro" id="IPR036291">
    <property type="entry name" value="NAD(P)-bd_dom_sf"/>
</dbReference>
<dbReference type="InterPro" id="IPR013149">
    <property type="entry name" value="ADH-like_C"/>
</dbReference>
<dbReference type="InterPro" id="IPR041694">
    <property type="entry name" value="ADH_N_2"/>
</dbReference>
<evidence type="ECO:0000259" key="2">
    <source>
        <dbReference type="SMART" id="SM00829"/>
    </source>
</evidence>
<dbReference type="CDD" id="cd05288">
    <property type="entry name" value="PGDH"/>
    <property type="match status" value="1"/>
</dbReference>
<protein>
    <recommendedName>
        <fullName evidence="2">Enoyl reductase (ER) domain-containing protein</fullName>
    </recommendedName>
</protein>
<dbReference type="OrthoDB" id="809632at2759"/>
<dbReference type="InterPro" id="IPR020843">
    <property type="entry name" value="ER"/>
</dbReference>
<keyword evidence="1" id="KW-0560">Oxidoreductase</keyword>